<accession>A0A543DNW4</accession>
<protein>
    <submittedName>
        <fullName evidence="2">Uncharacterized protein</fullName>
    </submittedName>
</protein>
<feature type="region of interest" description="Disordered" evidence="1">
    <location>
        <begin position="212"/>
        <end position="260"/>
    </location>
</feature>
<name>A0A543DNW4_9PSEU</name>
<proteinExistence type="predicted"/>
<evidence type="ECO:0000256" key="1">
    <source>
        <dbReference type="SAM" id="MobiDB-lite"/>
    </source>
</evidence>
<keyword evidence="3" id="KW-1185">Reference proteome</keyword>
<dbReference type="RefSeq" id="WP_142054797.1">
    <property type="nucleotide sequence ID" value="NZ_VFPA01000002.1"/>
</dbReference>
<dbReference type="EMBL" id="VFPA01000002">
    <property type="protein sequence ID" value="TQM11009.1"/>
    <property type="molecule type" value="Genomic_DNA"/>
</dbReference>
<comment type="caution">
    <text evidence="2">The sequence shown here is derived from an EMBL/GenBank/DDBJ whole genome shotgun (WGS) entry which is preliminary data.</text>
</comment>
<evidence type="ECO:0000313" key="2">
    <source>
        <dbReference type="EMBL" id="TQM11009.1"/>
    </source>
</evidence>
<dbReference type="OrthoDB" id="3579441at2"/>
<organism evidence="2 3">
    <name type="scientific">Pseudonocardia kunmingensis</name>
    <dbReference type="NCBI Taxonomy" id="630975"/>
    <lineage>
        <taxon>Bacteria</taxon>
        <taxon>Bacillati</taxon>
        <taxon>Actinomycetota</taxon>
        <taxon>Actinomycetes</taxon>
        <taxon>Pseudonocardiales</taxon>
        <taxon>Pseudonocardiaceae</taxon>
        <taxon>Pseudonocardia</taxon>
    </lineage>
</organism>
<dbReference type="AlphaFoldDB" id="A0A543DNW4"/>
<dbReference type="Proteomes" id="UP000315677">
    <property type="component" value="Unassembled WGS sequence"/>
</dbReference>
<evidence type="ECO:0000313" key="3">
    <source>
        <dbReference type="Proteomes" id="UP000315677"/>
    </source>
</evidence>
<gene>
    <name evidence="2" type="ORF">FB558_3539</name>
</gene>
<feature type="compositionally biased region" description="Basic residues" evidence="1">
    <location>
        <begin position="227"/>
        <end position="245"/>
    </location>
</feature>
<sequence>MTAPDYPLLALGSYETYQLAHIATYIAERLVRHRRSGRGREGRAARAEAVRDLAGAATALNNATGARTPDAELPRPLDRDTFAAARELLATGPRTADVVSLAGAGQPGWAVLGHVPGLGAVGARAVTKDVADALRAHFLTRPAGELSAWAVTQAPQRVPTLPRQVDLAAFVEHLDPDRDGDRAVARNLRGHNRRTDAAIRGRFTHIDLDAPAVVTPPSAPAGPPARRAARPARRPPVRAARRLRIQKPAAPTVPNTNAGP</sequence>
<reference evidence="2 3" key="1">
    <citation type="submission" date="2019-06" db="EMBL/GenBank/DDBJ databases">
        <title>Sequencing the genomes of 1000 actinobacteria strains.</title>
        <authorList>
            <person name="Klenk H.-P."/>
        </authorList>
    </citation>
    <scope>NUCLEOTIDE SEQUENCE [LARGE SCALE GENOMIC DNA]</scope>
    <source>
        <strain evidence="2 3">DSM 45301</strain>
    </source>
</reference>